<name>A0ABN9MMV2_9NEOB</name>
<protein>
    <submittedName>
        <fullName evidence="2">Uncharacterized protein</fullName>
    </submittedName>
</protein>
<accession>A0ABN9MMV2</accession>
<feature type="compositionally biased region" description="Polar residues" evidence="1">
    <location>
        <begin position="64"/>
        <end position="75"/>
    </location>
</feature>
<sequence length="289" mass="29594">MSLPAVRPESRRSSTTSGSLSENESSAPLRCSQPAPLASTSSGGTGASAEPRLTDLLPDLDHTCSVTHGSMSGSRPTYLPGSESPLPTAPPVRCTSSASRCLDAACTAAPAEIRPPARPLTGPAPAAVPLVPAAPSSLPPVSAAPDELPLALVAATPLLGSGLPTATLLALAAACRVAAGLTSVSASLSCTPSVSVIILYSKCQCQYPVPQVSVSLSCTPSVSVIILYPKCQCHYPVPQVAVVSAIILYPKCQCHYPVPQVSVSFSCTPSASVIILYPKFCYQDLKTRE</sequence>
<keyword evidence="3" id="KW-1185">Reference proteome</keyword>
<evidence type="ECO:0000313" key="3">
    <source>
        <dbReference type="Proteomes" id="UP001176940"/>
    </source>
</evidence>
<gene>
    <name evidence="2" type="ORF">RIMI_LOCUS22803256</name>
</gene>
<feature type="compositionally biased region" description="Low complexity" evidence="1">
    <location>
        <begin position="13"/>
        <end position="26"/>
    </location>
</feature>
<dbReference type="EMBL" id="CAUEEQ010078928">
    <property type="protein sequence ID" value="CAJ0968112.1"/>
    <property type="molecule type" value="Genomic_DNA"/>
</dbReference>
<reference evidence="2" key="1">
    <citation type="submission" date="2023-07" db="EMBL/GenBank/DDBJ databases">
        <authorList>
            <person name="Stuckert A."/>
        </authorList>
    </citation>
    <scope>NUCLEOTIDE SEQUENCE</scope>
</reference>
<evidence type="ECO:0000313" key="2">
    <source>
        <dbReference type="EMBL" id="CAJ0968112.1"/>
    </source>
</evidence>
<dbReference type="Proteomes" id="UP001176940">
    <property type="component" value="Unassembled WGS sequence"/>
</dbReference>
<proteinExistence type="predicted"/>
<organism evidence="2 3">
    <name type="scientific">Ranitomeya imitator</name>
    <name type="common">mimic poison frog</name>
    <dbReference type="NCBI Taxonomy" id="111125"/>
    <lineage>
        <taxon>Eukaryota</taxon>
        <taxon>Metazoa</taxon>
        <taxon>Chordata</taxon>
        <taxon>Craniata</taxon>
        <taxon>Vertebrata</taxon>
        <taxon>Euteleostomi</taxon>
        <taxon>Amphibia</taxon>
        <taxon>Batrachia</taxon>
        <taxon>Anura</taxon>
        <taxon>Neobatrachia</taxon>
        <taxon>Hyloidea</taxon>
        <taxon>Dendrobatidae</taxon>
        <taxon>Dendrobatinae</taxon>
        <taxon>Ranitomeya</taxon>
    </lineage>
</organism>
<comment type="caution">
    <text evidence="2">The sequence shown here is derived from an EMBL/GenBank/DDBJ whole genome shotgun (WGS) entry which is preliminary data.</text>
</comment>
<feature type="region of interest" description="Disordered" evidence="1">
    <location>
        <begin position="1"/>
        <end position="91"/>
    </location>
</feature>
<evidence type="ECO:0000256" key="1">
    <source>
        <dbReference type="SAM" id="MobiDB-lite"/>
    </source>
</evidence>